<evidence type="ECO:0000313" key="1">
    <source>
        <dbReference type="EMBL" id="MBO8416221.1"/>
    </source>
</evidence>
<name>A0A9D9DF29_9GAMM</name>
<organism evidence="1 2">
    <name type="scientific">Candidatus Avisuccinivibrio stercorigallinarum</name>
    <dbReference type="NCBI Taxonomy" id="2840704"/>
    <lineage>
        <taxon>Bacteria</taxon>
        <taxon>Pseudomonadati</taxon>
        <taxon>Pseudomonadota</taxon>
        <taxon>Gammaproteobacteria</taxon>
        <taxon>Aeromonadales</taxon>
        <taxon>Succinivibrionaceae</taxon>
        <taxon>Succinivibrionaceae incertae sedis</taxon>
        <taxon>Candidatus Avisuccinivibrio</taxon>
    </lineage>
</organism>
<protein>
    <submittedName>
        <fullName evidence="1">Uncharacterized protein</fullName>
    </submittedName>
</protein>
<evidence type="ECO:0000313" key="2">
    <source>
        <dbReference type="Proteomes" id="UP000823631"/>
    </source>
</evidence>
<reference evidence="1" key="1">
    <citation type="submission" date="2020-10" db="EMBL/GenBank/DDBJ databases">
        <authorList>
            <person name="Gilroy R."/>
        </authorList>
    </citation>
    <scope>NUCLEOTIDE SEQUENCE</scope>
    <source>
        <strain evidence="1">17213</strain>
    </source>
</reference>
<accession>A0A9D9DF29</accession>
<proteinExistence type="predicted"/>
<gene>
    <name evidence="1" type="ORF">IAB19_07585</name>
</gene>
<dbReference type="AlphaFoldDB" id="A0A9D9DF29"/>
<dbReference type="Proteomes" id="UP000823631">
    <property type="component" value="Unassembled WGS sequence"/>
</dbReference>
<comment type="caution">
    <text evidence="1">The sequence shown here is derived from an EMBL/GenBank/DDBJ whole genome shotgun (WGS) entry which is preliminary data.</text>
</comment>
<dbReference type="EMBL" id="JADINH010000159">
    <property type="protein sequence ID" value="MBO8416221.1"/>
    <property type="molecule type" value="Genomic_DNA"/>
</dbReference>
<reference evidence="1" key="2">
    <citation type="journal article" date="2021" name="PeerJ">
        <title>Extensive microbial diversity within the chicken gut microbiome revealed by metagenomics and culture.</title>
        <authorList>
            <person name="Gilroy R."/>
            <person name="Ravi A."/>
            <person name="Getino M."/>
            <person name="Pursley I."/>
            <person name="Horton D.L."/>
            <person name="Alikhan N.F."/>
            <person name="Baker D."/>
            <person name="Gharbi K."/>
            <person name="Hall N."/>
            <person name="Watson M."/>
            <person name="Adriaenssens E.M."/>
            <person name="Foster-Nyarko E."/>
            <person name="Jarju S."/>
            <person name="Secka A."/>
            <person name="Antonio M."/>
            <person name="Oren A."/>
            <person name="Chaudhuri R.R."/>
            <person name="La Ragione R."/>
            <person name="Hildebrand F."/>
            <person name="Pallen M.J."/>
        </authorList>
    </citation>
    <scope>NUCLEOTIDE SEQUENCE</scope>
    <source>
        <strain evidence="1">17213</strain>
    </source>
</reference>
<sequence>MARISISRLAQYAGGIELLSLSSPSFSSILLQGPLSAARRIEKSGAACSFLHPQLPEHVLKPISFKVAPEQKLAQAVFEGQSLSKLQPFLQQGTLLQQYSAGKRLGFMLRKLHELMMPSELTQTPGQWRKQCEAAILSYFKSPYRFANDAAALTSLQRRLNFMFAQKLVLTAGSIKSRLLFVGAEGQIVLRPLLKLKAAPAVRDFVQLSAADSADFPCFTAGAVDGYFGAMDKTKFWLSLALYCAYYATAGLAAELAGREARQRAGELDLAQFEQSLAAAERQSRRLCRDFNDFTHPIPRWYKLEEVEQVRRTALRLGL</sequence>